<comment type="caution">
    <text evidence="13">The sequence shown here is derived from an EMBL/GenBank/DDBJ whole genome shotgun (WGS) entry which is preliminary data.</text>
</comment>
<dbReference type="FunFam" id="3.20.20.10:FF:000005">
    <property type="entry name" value="Ornithine decarboxylase"/>
    <property type="match status" value="1"/>
</dbReference>
<dbReference type="GO" id="GO:0004586">
    <property type="term" value="F:ornithine decarboxylase activity"/>
    <property type="evidence" value="ECO:0007669"/>
    <property type="project" value="UniProtKB-EC"/>
</dbReference>
<reference evidence="13" key="1">
    <citation type="submission" date="2021-02" db="EMBL/GenBank/DDBJ databases">
        <authorList>
            <person name="Nowell W R."/>
        </authorList>
    </citation>
    <scope>NUCLEOTIDE SEQUENCE</scope>
    <source>
        <strain evidence="13">Ploen Becks lab</strain>
    </source>
</reference>
<comment type="function">
    <text evidence="8">Catalyzes the first and rate-limiting step of polyamine biosynthesis that converts ornithine into putrescine, which is the precursor for the polyamines, spermidine and spermine. Polyamines are essential for cell proliferation and are implicated in cellular processes, ranging from DNA replication to apoptosis.</text>
</comment>
<dbReference type="InterPro" id="IPR029066">
    <property type="entry name" value="PLP-binding_barrel"/>
</dbReference>
<proteinExistence type="inferred from homology"/>
<evidence type="ECO:0000313" key="14">
    <source>
        <dbReference type="Proteomes" id="UP000663879"/>
    </source>
</evidence>
<dbReference type="SUPFAM" id="SSF51419">
    <property type="entry name" value="PLP-binding barrel"/>
    <property type="match status" value="1"/>
</dbReference>
<dbReference type="OrthoDB" id="5034579at2759"/>
<comment type="catalytic activity">
    <reaction evidence="10">
        <text>L-ornithine + H(+) = putrescine + CO2</text>
        <dbReference type="Rhea" id="RHEA:22964"/>
        <dbReference type="ChEBI" id="CHEBI:15378"/>
        <dbReference type="ChEBI" id="CHEBI:16526"/>
        <dbReference type="ChEBI" id="CHEBI:46911"/>
        <dbReference type="ChEBI" id="CHEBI:326268"/>
        <dbReference type="EC" id="4.1.1.17"/>
    </reaction>
</comment>
<dbReference type="PRINTS" id="PR01179">
    <property type="entry name" value="ODADCRBXLASE"/>
</dbReference>
<dbReference type="PANTHER" id="PTHR11482">
    <property type="entry name" value="ARGININE/DIAMINOPIMELATE/ORNITHINE DECARBOXYLASE"/>
    <property type="match status" value="1"/>
</dbReference>
<accession>A0A814H5N8</accession>
<dbReference type="InterPro" id="IPR002433">
    <property type="entry name" value="Orn_de-COase"/>
</dbReference>
<evidence type="ECO:0000256" key="7">
    <source>
        <dbReference type="ARBA" id="ARBA00034138"/>
    </source>
</evidence>
<dbReference type="EC" id="4.1.1.17" evidence="7"/>
<dbReference type="GO" id="GO:0033387">
    <property type="term" value="P:putrescine biosynthetic process from arginine, via ornithine"/>
    <property type="evidence" value="ECO:0007669"/>
    <property type="project" value="TreeGrafter"/>
</dbReference>
<dbReference type="SUPFAM" id="SSF50621">
    <property type="entry name" value="Alanine racemase C-terminal domain-like"/>
    <property type="match status" value="2"/>
</dbReference>
<evidence type="ECO:0000256" key="9">
    <source>
        <dbReference type="ARBA" id="ARBA00046672"/>
    </source>
</evidence>
<name>A0A814H5N8_9BILA</name>
<dbReference type="InterPro" id="IPR000183">
    <property type="entry name" value="Orn/DAP/Arg_de-COase"/>
</dbReference>
<evidence type="ECO:0000256" key="8">
    <source>
        <dbReference type="ARBA" id="ARBA00037173"/>
    </source>
</evidence>
<comment type="cofactor">
    <cofactor evidence="1 11">
        <name>pyridoxal 5'-phosphate</name>
        <dbReference type="ChEBI" id="CHEBI:597326"/>
    </cofactor>
</comment>
<dbReference type="Pfam" id="PF02784">
    <property type="entry name" value="Orn_Arg_deC_N"/>
    <property type="match status" value="1"/>
</dbReference>
<dbReference type="GO" id="GO:0005737">
    <property type="term" value="C:cytoplasm"/>
    <property type="evidence" value="ECO:0007669"/>
    <property type="project" value="TreeGrafter"/>
</dbReference>
<evidence type="ECO:0000256" key="10">
    <source>
        <dbReference type="ARBA" id="ARBA00049127"/>
    </source>
</evidence>
<keyword evidence="5" id="KW-0456">Lyase</keyword>
<feature type="modified residue" description="N6-(pyridoxal phosphate)lysine" evidence="11">
    <location>
        <position position="68"/>
    </location>
</feature>
<keyword evidence="4" id="KW-0620">Polyamine biosynthesis</keyword>
<evidence type="ECO:0000256" key="11">
    <source>
        <dbReference type="PIRSR" id="PIRSR600183-50"/>
    </source>
</evidence>
<evidence type="ECO:0000256" key="6">
    <source>
        <dbReference type="ARBA" id="ARBA00034115"/>
    </source>
</evidence>
<dbReference type="InterPro" id="IPR022657">
    <property type="entry name" value="De-COase2_CS"/>
</dbReference>
<comment type="subunit">
    <text evidence="9">Homodimer. Only the dimer is catalytically active, as the active sites are constructed of residues from both monomers.</text>
</comment>
<comment type="similarity">
    <text evidence="2">Belongs to the Orn/Lys/Arg decarboxylase class-II family.</text>
</comment>
<evidence type="ECO:0000256" key="3">
    <source>
        <dbReference type="ARBA" id="ARBA00022898"/>
    </source>
</evidence>
<dbReference type="AlphaFoldDB" id="A0A814H5N8"/>
<dbReference type="PROSITE" id="PS00878">
    <property type="entry name" value="ODR_DC_2_1"/>
    <property type="match status" value="1"/>
</dbReference>
<dbReference type="InterPro" id="IPR022644">
    <property type="entry name" value="De-COase2_N"/>
</dbReference>
<evidence type="ECO:0000256" key="5">
    <source>
        <dbReference type="ARBA" id="ARBA00023239"/>
    </source>
</evidence>
<feature type="active site" description="Proton donor" evidence="11">
    <location>
        <position position="403"/>
    </location>
</feature>
<dbReference type="InterPro" id="IPR022653">
    <property type="entry name" value="De-COase2_pyr-phos_BS"/>
</dbReference>
<keyword evidence="3 11" id="KW-0663">Pyridoxal phosphate</keyword>
<dbReference type="CDD" id="cd00622">
    <property type="entry name" value="PLPDE_III_ODC"/>
    <property type="match status" value="1"/>
</dbReference>
<organism evidence="13 14">
    <name type="scientific">Brachionus calyciflorus</name>
    <dbReference type="NCBI Taxonomy" id="104777"/>
    <lineage>
        <taxon>Eukaryota</taxon>
        <taxon>Metazoa</taxon>
        <taxon>Spiralia</taxon>
        <taxon>Gnathifera</taxon>
        <taxon>Rotifera</taxon>
        <taxon>Eurotatoria</taxon>
        <taxon>Monogononta</taxon>
        <taxon>Pseudotrocha</taxon>
        <taxon>Ploima</taxon>
        <taxon>Brachionidae</taxon>
        <taxon>Brachionus</taxon>
    </lineage>
</organism>
<evidence type="ECO:0000256" key="2">
    <source>
        <dbReference type="ARBA" id="ARBA00008872"/>
    </source>
</evidence>
<evidence type="ECO:0000259" key="12">
    <source>
        <dbReference type="Pfam" id="PF02784"/>
    </source>
</evidence>
<evidence type="ECO:0000256" key="4">
    <source>
        <dbReference type="ARBA" id="ARBA00023115"/>
    </source>
</evidence>
<dbReference type="Gene3D" id="2.40.37.10">
    <property type="entry name" value="Lyase, Ornithine Decarboxylase, Chain A, domain 1"/>
    <property type="match status" value="1"/>
</dbReference>
<dbReference type="PROSITE" id="PS00879">
    <property type="entry name" value="ODR_DC_2_2"/>
    <property type="match status" value="1"/>
</dbReference>
<evidence type="ECO:0000313" key="13">
    <source>
        <dbReference type="EMBL" id="CAF1004757.1"/>
    </source>
</evidence>
<comment type="pathway">
    <text evidence="6">Amine and polyamine biosynthesis; putrescine biosynthesis via L-ornithine pathway; putrescine from L-ornithine: step 1/1.</text>
</comment>
<dbReference type="InterPro" id="IPR009006">
    <property type="entry name" value="Ala_racemase/Decarboxylase_C"/>
</dbReference>
<dbReference type="Proteomes" id="UP000663879">
    <property type="component" value="Unassembled WGS sequence"/>
</dbReference>
<keyword evidence="14" id="KW-1185">Reference proteome</keyword>
<dbReference type="Gene3D" id="3.20.20.10">
    <property type="entry name" value="Alanine racemase"/>
    <property type="match status" value="1"/>
</dbReference>
<dbReference type="PANTHER" id="PTHR11482:SF6">
    <property type="entry name" value="ORNITHINE DECARBOXYLASE 1-RELATED"/>
    <property type="match status" value="1"/>
</dbReference>
<sequence length="540" mass="60580">MKEDFNQEFIDLRKFDNPVNPIELIQNIVSNPNVENDPFYIVDLEDICNKHINWITKLPRVEPHYAVKCNTDQMLLKLLAFLGAGFDCASKNEIQTVLDLGVSPHRIIFANPCKQASFIKYANRVGVNYMTFDNEHELYKIKDHHPNAKIVLRIITDDKNAICRFSMKFGADMDSSLRLIELAHKLNLDLCGISFHVGSGQMSPEAFSESIQNARKLFDYARERFGIRMNFLDLGGGYPGSSDSGDHFDTIAKEINKSLEEHFPVDLFDKLNAGIDDEFTLKIIAEPGRYYACSAFTLCVNVIAKRVMQQNDQQQQQDAQNVQNLIKTNNQHSSLAIQTPNHVNFIQNPSAVDTSKSIMYYINDGVYASFNCLFYDHSECFPVLLKDDLGQRFYKSSIWGPTCDGLDLVCKELYLPEMETGEFMVFKNMGAYTISGAVAFNGIPLAKCIYIASTSWNTIKEAFAESVDEALPFALNTSCHASASLAFQRALGANQQPAQIKINESDNASDMASNCSEQTSDMVDELNNIADDTVDCAISC</sequence>
<dbReference type="EMBL" id="CAJNOC010003967">
    <property type="protein sequence ID" value="CAF1004757.1"/>
    <property type="molecule type" value="Genomic_DNA"/>
</dbReference>
<gene>
    <name evidence="13" type="ORF">OXX778_LOCUS16594</name>
</gene>
<feature type="domain" description="Orn/DAP/Arg decarboxylase 2 N-terminal" evidence="12">
    <location>
        <begin position="45"/>
        <end position="292"/>
    </location>
</feature>
<dbReference type="PRINTS" id="PR01182">
    <property type="entry name" value="ORNDCRBXLASE"/>
</dbReference>
<protein>
    <recommendedName>
        <fullName evidence="7">ornithine decarboxylase</fullName>
        <ecNumber evidence="7">4.1.1.17</ecNumber>
    </recommendedName>
</protein>
<evidence type="ECO:0000256" key="1">
    <source>
        <dbReference type="ARBA" id="ARBA00001933"/>
    </source>
</evidence>